<keyword evidence="1" id="KW-0732">Signal</keyword>
<dbReference type="SUPFAM" id="SSF48695">
    <property type="entry name" value="Multiheme cytochromes"/>
    <property type="match status" value="1"/>
</dbReference>
<feature type="transmembrane region" description="Helical" evidence="2">
    <location>
        <begin position="78"/>
        <end position="102"/>
    </location>
</feature>
<evidence type="ECO:0000313" key="5">
    <source>
        <dbReference type="Proteomes" id="UP000535937"/>
    </source>
</evidence>
<dbReference type="Pfam" id="PF13435">
    <property type="entry name" value="Cytochrome_C554"/>
    <property type="match status" value="1"/>
</dbReference>
<feature type="domain" description="Cytochrome c-552/4" evidence="3">
    <location>
        <begin position="225"/>
        <end position="309"/>
    </location>
</feature>
<keyword evidence="2" id="KW-0812">Transmembrane</keyword>
<feature type="transmembrane region" description="Helical" evidence="2">
    <location>
        <begin position="12"/>
        <end position="34"/>
    </location>
</feature>
<organism evidence="4 5">
    <name type="scientific">Microbulbifer rhizosphaerae</name>
    <dbReference type="NCBI Taxonomy" id="1562603"/>
    <lineage>
        <taxon>Bacteria</taxon>
        <taxon>Pseudomonadati</taxon>
        <taxon>Pseudomonadota</taxon>
        <taxon>Gammaproteobacteria</taxon>
        <taxon>Cellvibrionales</taxon>
        <taxon>Microbulbiferaceae</taxon>
        <taxon>Microbulbifer</taxon>
    </lineage>
</organism>
<keyword evidence="2" id="KW-0472">Membrane</keyword>
<evidence type="ECO:0000256" key="1">
    <source>
        <dbReference type="ARBA" id="ARBA00022729"/>
    </source>
</evidence>
<evidence type="ECO:0000256" key="2">
    <source>
        <dbReference type="SAM" id="Phobius"/>
    </source>
</evidence>
<feature type="transmembrane region" description="Helical" evidence="2">
    <location>
        <begin position="114"/>
        <end position="137"/>
    </location>
</feature>
<keyword evidence="2" id="KW-1133">Transmembrane helix</keyword>
<name>A0A7W4WFA9_9GAMM</name>
<dbReference type="RefSeq" id="WP_183463104.1">
    <property type="nucleotide sequence ID" value="NZ_JACHWZ010000025.1"/>
</dbReference>
<proteinExistence type="predicted"/>
<dbReference type="InterPro" id="IPR023155">
    <property type="entry name" value="Cyt_c-552/4"/>
</dbReference>
<dbReference type="InterPro" id="IPR036280">
    <property type="entry name" value="Multihaem_cyt_sf"/>
</dbReference>
<dbReference type="InterPro" id="IPR051829">
    <property type="entry name" value="Multiheme_Cytochr_ET"/>
</dbReference>
<dbReference type="PANTHER" id="PTHR35038:SF8">
    <property type="entry name" value="C-TYPE POLYHEME CYTOCHROME OMCC"/>
    <property type="match status" value="1"/>
</dbReference>
<comment type="caution">
    <text evidence="4">The sequence shown here is derived from an EMBL/GenBank/DDBJ whole genome shotgun (WGS) entry which is preliminary data.</text>
</comment>
<accession>A0A7W4WFA9</accession>
<gene>
    <name evidence="4" type="ORF">FHS09_004021</name>
</gene>
<feature type="transmembrane region" description="Helical" evidence="2">
    <location>
        <begin position="158"/>
        <end position="180"/>
    </location>
</feature>
<dbReference type="AlphaFoldDB" id="A0A7W4WFA9"/>
<evidence type="ECO:0000259" key="3">
    <source>
        <dbReference type="Pfam" id="PF13435"/>
    </source>
</evidence>
<dbReference type="PANTHER" id="PTHR35038">
    <property type="entry name" value="DISSIMILATORY SULFITE REDUCTASE SIRA"/>
    <property type="match status" value="1"/>
</dbReference>
<feature type="transmembrane region" description="Helical" evidence="2">
    <location>
        <begin position="46"/>
        <end position="66"/>
    </location>
</feature>
<protein>
    <recommendedName>
        <fullName evidence="3">Cytochrome c-552/4 domain-containing protein</fullName>
    </recommendedName>
</protein>
<evidence type="ECO:0000313" key="4">
    <source>
        <dbReference type="EMBL" id="MBB3063168.1"/>
    </source>
</evidence>
<sequence length="671" mass="74729">MTNKLSLLDRETLAFRSLVATLIICSLSGLAIFILPKHMAGNQLNILAHVVVGLSFSVLVLAYSFVHFKRTLGIRKPLLILSGILAIATLAAYLYTGFYLAINGHRETSSHIGHWHMVGSLVIIALIALHLALHRVIKYRTRTEDNRAHTYSWHSLTYGLKWAAAYLFVIFIASAAYALFDKPLAVKSISDNYATPYGDHPFRPSQAETVSGGFIHEKQIAGAAQCASCHQDIARQWYSSVHRQAASDPVYARNVSLLAAERGIAATRYCEGCHTPVALLTGELTPGGKHGGVPGTSGHAEGVTCLSCHAMADTVHLDGVASYLYRPPHPYLFGNSDSAILRGISQYLIKISADQHKRDVAAPVLREARHCATCHTQFMDKDINNWGWVKMQDEYSAWLSSPFSRQHQQTFATDNMTRCQDCHMPLVKANDPSANAEGMIRSHRFLAANTMLPLISGDTEQLELTKKFLQSNKLRVTIEKPNRQKALQTEVSLDESLRKHQETPYYHYLGETVTLKVLVNNIGVGHEFPGGTIDLNQAWVELLVRDATGKAVYSSGTLSEDGYLDQDAHIYRSIPVDRHGKQVWTHELFNMVGETYKNVIAPGGSDIAEYQFEVPSWVKGPLVVDATVKYRKLNQRYAKWALQDKYQELPVVDMARDTLVLDILHEKEVTN</sequence>
<keyword evidence="5" id="KW-1185">Reference proteome</keyword>
<reference evidence="4 5" key="1">
    <citation type="submission" date="2020-08" db="EMBL/GenBank/DDBJ databases">
        <title>Genomic Encyclopedia of Type Strains, Phase III (KMG-III): the genomes of soil and plant-associated and newly described type strains.</title>
        <authorList>
            <person name="Whitman W."/>
        </authorList>
    </citation>
    <scope>NUCLEOTIDE SEQUENCE [LARGE SCALE GENOMIC DNA]</scope>
    <source>
        <strain evidence="4 5">CECT 8799</strain>
    </source>
</reference>
<dbReference type="Proteomes" id="UP000535937">
    <property type="component" value="Unassembled WGS sequence"/>
</dbReference>
<dbReference type="Gene3D" id="1.10.1130.10">
    <property type="entry name" value="Flavocytochrome C3, Chain A"/>
    <property type="match status" value="1"/>
</dbReference>
<dbReference type="GO" id="GO:0016491">
    <property type="term" value="F:oxidoreductase activity"/>
    <property type="evidence" value="ECO:0007669"/>
    <property type="project" value="TreeGrafter"/>
</dbReference>
<dbReference type="EMBL" id="JACHWZ010000025">
    <property type="protein sequence ID" value="MBB3063168.1"/>
    <property type="molecule type" value="Genomic_DNA"/>
</dbReference>